<dbReference type="EMBL" id="JAGSPC010000002">
    <property type="protein sequence ID" value="MBV7260051.1"/>
    <property type="molecule type" value="Genomic_DNA"/>
</dbReference>
<evidence type="ECO:0000313" key="1">
    <source>
        <dbReference type="EMBL" id="MBV7260051.1"/>
    </source>
</evidence>
<protein>
    <submittedName>
        <fullName evidence="1">Uncharacterized protein</fullName>
    </submittedName>
</protein>
<organism evidence="1 2">
    <name type="scientific">Erythrobacter crassostreae</name>
    <dbReference type="NCBI Taxonomy" id="2828328"/>
    <lineage>
        <taxon>Bacteria</taxon>
        <taxon>Pseudomonadati</taxon>
        <taxon>Pseudomonadota</taxon>
        <taxon>Alphaproteobacteria</taxon>
        <taxon>Sphingomonadales</taxon>
        <taxon>Erythrobacteraceae</taxon>
        <taxon>Erythrobacter/Porphyrobacter group</taxon>
        <taxon>Erythrobacter</taxon>
    </lineage>
</organism>
<dbReference type="Pfam" id="PF22278">
    <property type="entry name" value="DUF6958"/>
    <property type="match status" value="1"/>
</dbReference>
<proteinExistence type="predicted"/>
<dbReference type="RefSeq" id="WP_218405439.1">
    <property type="nucleotide sequence ID" value="NZ_JAGSPC010000002.1"/>
</dbReference>
<comment type="caution">
    <text evidence="1">The sequence shown here is derived from an EMBL/GenBank/DDBJ whole genome shotgun (WGS) entry which is preliminary data.</text>
</comment>
<dbReference type="InterPro" id="IPR054233">
    <property type="entry name" value="DUF6958"/>
</dbReference>
<name>A0A9X1JLG8_9SPHN</name>
<keyword evidence="2" id="KW-1185">Reference proteome</keyword>
<reference evidence="1" key="1">
    <citation type="submission" date="2021-04" db="EMBL/GenBank/DDBJ databases">
        <authorList>
            <person name="Pira H."/>
            <person name="Risdian C."/>
            <person name="Wink J."/>
        </authorList>
    </citation>
    <scope>NUCLEOTIDE SEQUENCE</scope>
    <source>
        <strain evidence="1">WH158</strain>
    </source>
</reference>
<dbReference type="AlphaFoldDB" id="A0A9X1JLG8"/>
<evidence type="ECO:0000313" key="2">
    <source>
        <dbReference type="Proteomes" id="UP001138681"/>
    </source>
</evidence>
<gene>
    <name evidence="1" type="ORF">KCG46_10775</name>
</gene>
<accession>A0A9X1JLG8</accession>
<sequence length="96" mass="10627">MAGKIEVKNVNTPGKTSHVDAAKYAEMRAAFEAALPKASPGLSQAEIREAVRPHLSDAHCPNGQTAGWWAKTVQLDLEAKSLLKRELTKPLRWHWN</sequence>
<dbReference type="Proteomes" id="UP001138681">
    <property type="component" value="Unassembled WGS sequence"/>
</dbReference>